<feature type="domain" description="PGG" evidence="10">
    <location>
        <begin position="467"/>
        <end position="508"/>
    </location>
</feature>
<feature type="transmembrane region" description="Helical" evidence="9">
    <location>
        <begin position="433"/>
        <end position="452"/>
    </location>
</feature>
<evidence type="ECO:0000256" key="9">
    <source>
        <dbReference type="SAM" id="Phobius"/>
    </source>
</evidence>
<comment type="subcellular location">
    <subcellularLocation>
        <location evidence="1">Membrane</location>
        <topology evidence="1">Multi-pass membrane protein</topology>
    </subcellularLocation>
</comment>
<evidence type="ECO:0000256" key="1">
    <source>
        <dbReference type="ARBA" id="ARBA00004141"/>
    </source>
</evidence>
<dbReference type="AlphaFoldDB" id="A0AAV5IE92"/>
<proteinExistence type="predicted"/>
<evidence type="ECO:0000256" key="2">
    <source>
        <dbReference type="ARBA" id="ARBA00022692"/>
    </source>
</evidence>
<dbReference type="InterPro" id="IPR002110">
    <property type="entry name" value="Ankyrin_rpt"/>
</dbReference>
<feature type="repeat" description="ANK" evidence="7">
    <location>
        <begin position="342"/>
        <end position="375"/>
    </location>
</feature>
<dbReference type="EMBL" id="BPVZ01000010">
    <property type="protein sequence ID" value="GKU96481.1"/>
    <property type="molecule type" value="Genomic_DNA"/>
</dbReference>
<keyword evidence="12" id="KW-1185">Reference proteome</keyword>
<dbReference type="SUPFAM" id="SSF48403">
    <property type="entry name" value="Ankyrin repeat"/>
    <property type="match status" value="2"/>
</dbReference>
<keyword evidence="6 9" id="KW-0472">Membrane</keyword>
<dbReference type="SMART" id="SM00248">
    <property type="entry name" value="ANK"/>
    <property type="match status" value="9"/>
</dbReference>
<feature type="transmembrane region" description="Helical" evidence="9">
    <location>
        <begin position="552"/>
        <end position="570"/>
    </location>
</feature>
<feature type="repeat" description="ANK" evidence="7">
    <location>
        <begin position="76"/>
        <end position="98"/>
    </location>
</feature>
<dbReference type="InterPro" id="IPR026961">
    <property type="entry name" value="PGG_dom"/>
</dbReference>
<feature type="transmembrane region" description="Helical" evidence="9">
    <location>
        <begin position="473"/>
        <end position="492"/>
    </location>
</feature>
<dbReference type="Pfam" id="PF12796">
    <property type="entry name" value="Ank_2"/>
    <property type="match status" value="2"/>
</dbReference>
<evidence type="ECO:0000256" key="7">
    <source>
        <dbReference type="PROSITE-ProRule" id="PRU00023"/>
    </source>
</evidence>
<evidence type="ECO:0000256" key="4">
    <source>
        <dbReference type="ARBA" id="ARBA00022989"/>
    </source>
</evidence>
<evidence type="ECO:0000256" key="5">
    <source>
        <dbReference type="ARBA" id="ARBA00023043"/>
    </source>
</evidence>
<feature type="compositionally biased region" description="Basic and acidic residues" evidence="8">
    <location>
        <begin position="389"/>
        <end position="399"/>
    </location>
</feature>
<reference evidence="11 12" key="1">
    <citation type="journal article" date="2021" name="Commun. Biol.">
        <title>The genome of Shorea leprosula (Dipterocarpaceae) highlights the ecological relevance of drought in aseasonal tropical rainforests.</title>
        <authorList>
            <person name="Ng K.K.S."/>
            <person name="Kobayashi M.J."/>
            <person name="Fawcett J.A."/>
            <person name="Hatakeyama M."/>
            <person name="Paape T."/>
            <person name="Ng C.H."/>
            <person name="Ang C.C."/>
            <person name="Tnah L.H."/>
            <person name="Lee C.T."/>
            <person name="Nishiyama T."/>
            <person name="Sese J."/>
            <person name="O'Brien M.J."/>
            <person name="Copetti D."/>
            <person name="Mohd Noor M.I."/>
            <person name="Ong R.C."/>
            <person name="Putra M."/>
            <person name="Sireger I.Z."/>
            <person name="Indrioko S."/>
            <person name="Kosugi Y."/>
            <person name="Izuno A."/>
            <person name="Isagi Y."/>
            <person name="Lee S.L."/>
            <person name="Shimizu K.K."/>
        </authorList>
    </citation>
    <scope>NUCLEOTIDE SEQUENCE [LARGE SCALE GENOMIC DNA]</scope>
    <source>
        <strain evidence="11">214</strain>
    </source>
</reference>
<dbReference type="PANTHER" id="PTHR24186">
    <property type="entry name" value="PROTEIN PHOSPHATASE 1 REGULATORY SUBUNIT"/>
    <property type="match status" value="1"/>
</dbReference>
<dbReference type="PROSITE" id="PS50297">
    <property type="entry name" value="ANK_REP_REGION"/>
    <property type="match status" value="2"/>
</dbReference>
<evidence type="ECO:0000313" key="12">
    <source>
        <dbReference type="Proteomes" id="UP001054252"/>
    </source>
</evidence>
<comment type="caution">
    <text evidence="11">The sequence shown here is derived from an EMBL/GenBank/DDBJ whole genome shotgun (WGS) entry which is preliminary data.</text>
</comment>
<sequence length="673" mass="74897">MTMMQIEDNSFQGSLYEVAKSNDVEALTRFPLQIINNEVTPGGNSLLHIAARFGSKGVARWLAQQLPHLIVQKNYIGDTALHSAAKAGKVETTEVLLQFCTNPAACSTDSVTDLLRMKNLEGNTALNEAVIHYNFASNNVGMEINYRAVIQSMVFADPKLAYIANSEGKSPLYLAIETTNLKILQCLLEYPLPTAGDHPQLPEGKSPVHAAIEKKKLDMLKGMLDKRPELINSTNEKGQKALHCAASVGNLKAIDFLLQNYPKGIYERDNEGLYPLHVACESGYVKAFNRLFCQWPDTSEFLNEKCQNILHVAARNGKDYMVRCIVKDKKFWPELVNAKDNEGNTPLHLAAMHGHSLVVGTLLLTRKCDSQILNKAGLTAYEVAKERAGDQVDSRRQMHDGQSNEQKNEQGNEQTNVQHQIVSSKDTKPPDSVGSMMTLSILYLLHLFKISCAARRQEMKIKRAHKEDIKNRIDALLIVATVIASIAFQAAVQMPSYENNKSESSNGNLVPAPAPATTPTPPRFSLHGWFMRFITDKLDLTYLQLFTLFDTLAMNLSIFAAITLCWVELVDVNFSAFFVWKASILVGGALYATCNAFGFAMLIGIRGLGSTYVTVMIIVEAAFIIVLTVFTTPLFIPFGLKYLFVRGLYVVFFIGYFIVHRLLDCCLYCLWGI</sequence>
<evidence type="ECO:0000256" key="8">
    <source>
        <dbReference type="SAM" id="MobiDB-lite"/>
    </source>
</evidence>
<dbReference type="InterPro" id="IPR036770">
    <property type="entry name" value="Ankyrin_rpt-contain_sf"/>
</dbReference>
<dbReference type="Proteomes" id="UP001054252">
    <property type="component" value="Unassembled WGS sequence"/>
</dbReference>
<accession>A0AAV5IE92</accession>
<protein>
    <recommendedName>
        <fullName evidence="10">PGG domain-containing protein</fullName>
    </recommendedName>
</protein>
<keyword evidence="4 9" id="KW-1133">Transmembrane helix</keyword>
<evidence type="ECO:0000256" key="3">
    <source>
        <dbReference type="ARBA" id="ARBA00022737"/>
    </source>
</evidence>
<evidence type="ECO:0000313" key="11">
    <source>
        <dbReference type="EMBL" id="GKU96481.1"/>
    </source>
</evidence>
<feature type="transmembrane region" description="Helical" evidence="9">
    <location>
        <begin position="611"/>
        <end position="636"/>
    </location>
</feature>
<gene>
    <name evidence="11" type="ORF">SLEP1_g9710</name>
</gene>
<organism evidence="11 12">
    <name type="scientific">Rubroshorea leprosula</name>
    <dbReference type="NCBI Taxonomy" id="152421"/>
    <lineage>
        <taxon>Eukaryota</taxon>
        <taxon>Viridiplantae</taxon>
        <taxon>Streptophyta</taxon>
        <taxon>Embryophyta</taxon>
        <taxon>Tracheophyta</taxon>
        <taxon>Spermatophyta</taxon>
        <taxon>Magnoliopsida</taxon>
        <taxon>eudicotyledons</taxon>
        <taxon>Gunneridae</taxon>
        <taxon>Pentapetalae</taxon>
        <taxon>rosids</taxon>
        <taxon>malvids</taxon>
        <taxon>Malvales</taxon>
        <taxon>Dipterocarpaceae</taxon>
        <taxon>Rubroshorea</taxon>
    </lineage>
</organism>
<dbReference type="Gene3D" id="1.25.40.20">
    <property type="entry name" value="Ankyrin repeat-containing domain"/>
    <property type="match status" value="1"/>
</dbReference>
<keyword evidence="2 9" id="KW-0812">Transmembrane</keyword>
<dbReference type="Pfam" id="PF13962">
    <property type="entry name" value="PGG"/>
    <property type="match status" value="1"/>
</dbReference>
<evidence type="ECO:0000259" key="10">
    <source>
        <dbReference type="Pfam" id="PF13962"/>
    </source>
</evidence>
<keyword evidence="5 7" id="KW-0040">ANK repeat</keyword>
<feature type="region of interest" description="Disordered" evidence="8">
    <location>
        <begin position="389"/>
        <end position="432"/>
    </location>
</feature>
<feature type="compositionally biased region" description="Polar residues" evidence="8">
    <location>
        <begin position="400"/>
        <end position="424"/>
    </location>
</feature>
<dbReference type="Pfam" id="PF13637">
    <property type="entry name" value="Ank_4"/>
    <property type="match status" value="1"/>
</dbReference>
<name>A0AAV5IE92_9ROSI</name>
<keyword evidence="3" id="KW-0677">Repeat</keyword>
<evidence type="ECO:0000256" key="6">
    <source>
        <dbReference type="ARBA" id="ARBA00023136"/>
    </source>
</evidence>
<dbReference type="PROSITE" id="PS50088">
    <property type="entry name" value="ANK_REPEAT"/>
    <property type="match status" value="2"/>
</dbReference>
<dbReference type="GO" id="GO:0005886">
    <property type="term" value="C:plasma membrane"/>
    <property type="evidence" value="ECO:0007669"/>
    <property type="project" value="TreeGrafter"/>
</dbReference>
<feature type="transmembrane region" description="Helical" evidence="9">
    <location>
        <begin position="643"/>
        <end position="663"/>
    </location>
</feature>
<dbReference type="PANTHER" id="PTHR24186:SF46">
    <property type="entry name" value="PROTEIN ACCELERATED CELL DEATH 6-LIKE"/>
    <property type="match status" value="1"/>
</dbReference>
<feature type="transmembrane region" description="Helical" evidence="9">
    <location>
        <begin position="582"/>
        <end position="605"/>
    </location>
</feature>